<dbReference type="InterPro" id="IPR005322">
    <property type="entry name" value="Peptidase_C69"/>
</dbReference>
<dbReference type="OrthoDB" id="5147328at2"/>
<dbReference type="Proteomes" id="UP000430564">
    <property type="component" value="Unassembled WGS sequence"/>
</dbReference>
<dbReference type="Pfam" id="PF03577">
    <property type="entry name" value="Peptidase_C69"/>
    <property type="match status" value="1"/>
</dbReference>
<comment type="similarity">
    <text evidence="1">Belongs to the peptidase C69 family.</text>
</comment>
<sequence>MCTTVIVGKRASTTGRVILGHNEDSGGRVMHQQFWCPGAKHAPGEFVEGEPGRARVPQAPETLGTYWSNMLAPAPGSSFDQGLANEAGVVMCSNSGGTSFDGELSDEETGLVEGGIGFLLRRCVMERARTAREAVEIAASLLDKYGYWSPARNYSFADRDDAWLLNVVKGHHYVAKRVPEDEVVLISNYLAIRKVDLSDKENVIASPDLIEYAIRMGRYTPKTPGDFSDFDFSRAYQPVENLTASTKSIRMRTGWQEITGVRYTDELNYPERLVPPKLMSPDDVKAVLRLTAEETYRNLGDGKGDAFHISAEDISRSHTRESWVCEIGEKPILNILWHCASYQDTGVYVPWFPLAKRIPENCQWTTLEEARHVHFRMKPEYLDFSFGKRYFLNALLGELVNFDRGLMSGIWRERDGLEAQYKTLAAEVVEKAKALPPEEAEKLLGDFTCEMTERSNDLLRELLACLDTVDAEVHPQELSITDPDATAEVVIRSFPELDIEEIDQSSLLWSLGFTGAKASVLEPAKPLKVEIRGDDLVATFRAFDVARFGIAECLTDTYIRGYIAHRRFVAMALVRFKA</sequence>
<name>A0A6I1EXJ0_9BURK</name>
<dbReference type="PANTHER" id="PTHR12994">
    <property type="entry name" value="SECERNIN"/>
    <property type="match status" value="1"/>
</dbReference>
<keyword evidence="1" id="KW-0224">Dipeptidase</keyword>
<dbReference type="RefSeq" id="WP_152158386.1">
    <property type="nucleotide sequence ID" value="NZ_WEHX01000036.1"/>
</dbReference>
<dbReference type="Gene3D" id="3.60.60.10">
    <property type="entry name" value="Penicillin V Acylase, Chain A"/>
    <property type="match status" value="1"/>
</dbReference>
<dbReference type="AlphaFoldDB" id="A0A6I1EXJ0"/>
<keyword evidence="1" id="KW-0378">Hydrolase</keyword>
<comment type="catalytic activity">
    <reaction evidence="1">
        <text>an L-aminoacyl-L-amino acid + H2O = 2 an L-alpha-amino acid</text>
        <dbReference type="Rhea" id="RHEA:48940"/>
        <dbReference type="ChEBI" id="CHEBI:15377"/>
        <dbReference type="ChEBI" id="CHEBI:59869"/>
        <dbReference type="ChEBI" id="CHEBI:77460"/>
    </reaction>
</comment>
<protein>
    <recommendedName>
        <fullName evidence="1">Dipeptidase</fullName>
        <ecNumber evidence="1">3.4.-.-</ecNumber>
    </recommendedName>
</protein>
<comment type="caution">
    <text evidence="2">The sequence shown here is derived from an EMBL/GenBank/DDBJ whole genome shotgun (WGS) entry which is preliminary data.</text>
</comment>
<dbReference type="GO" id="GO:0006508">
    <property type="term" value="P:proteolysis"/>
    <property type="evidence" value="ECO:0007669"/>
    <property type="project" value="UniProtKB-KW"/>
</dbReference>
<accession>A0A6I1EXJ0</accession>
<dbReference type="EC" id="3.4.-.-" evidence="1"/>
<dbReference type="EMBL" id="WEHX01000036">
    <property type="protein sequence ID" value="KAB7660132.1"/>
    <property type="molecule type" value="Genomic_DNA"/>
</dbReference>
<evidence type="ECO:0000313" key="2">
    <source>
        <dbReference type="EMBL" id="KAB7660132.1"/>
    </source>
</evidence>
<evidence type="ECO:0000256" key="1">
    <source>
        <dbReference type="RuleBase" id="RU364089"/>
    </source>
</evidence>
<evidence type="ECO:0000313" key="3">
    <source>
        <dbReference type="Proteomes" id="UP000430564"/>
    </source>
</evidence>
<dbReference type="PANTHER" id="PTHR12994:SF17">
    <property type="entry name" value="LD30995P"/>
    <property type="match status" value="1"/>
</dbReference>
<dbReference type="GO" id="GO:0070004">
    <property type="term" value="F:cysteine-type exopeptidase activity"/>
    <property type="evidence" value="ECO:0007669"/>
    <property type="project" value="InterPro"/>
</dbReference>
<proteinExistence type="inferred from homology"/>
<keyword evidence="1" id="KW-0645">Protease</keyword>
<organism evidence="2 3">
    <name type="scientific">Sutterella seckii</name>
    <dbReference type="NCBI Taxonomy" id="1944635"/>
    <lineage>
        <taxon>Bacteria</taxon>
        <taxon>Pseudomonadati</taxon>
        <taxon>Pseudomonadota</taxon>
        <taxon>Betaproteobacteria</taxon>
        <taxon>Burkholderiales</taxon>
        <taxon>Sutterellaceae</taxon>
        <taxon>Sutterella</taxon>
    </lineage>
</organism>
<reference evidence="2 3" key="1">
    <citation type="submission" date="2019-10" db="EMBL/GenBank/DDBJ databases">
        <title>Genome diversity of Sutterella seckii.</title>
        <authorList>
            <person name="Chaplin A.V."/>
            <person name="Sokolova S.R."/>
            <person name="Mosin K.A."/>
            <person name="Ivanova E.L."/>
            <person name="Kochetkova T.O."/>
            <person name="Goltsov A.Y."/>
            <person name="Trofimov D.Y."/>
            <person name="Efimov B.A."/>
        </authorList>
    </citation>
    <scope>NUCLEOTIDE SEQUENCE [LARGE SCALE GENOMIC DNA]</scope>
    <source>
        <strain evidence="2 3">ASD393</strain>
    </source>
</reference>
<dbReference type="GO" id="GO:0016805">
    <property type="term" value="F:dipeptidase activity"/>
    <property type="evidence" value="ECO:0007669"/>
    <property type="project" value="UniProtKB-KW"/>
</dbReference>
<gene>
    <name evidence="2" type="ORF">GBM95_06605</name>
</gene>